<dbReference type="EMBL" id="BEXD01001122">
    <property type="protein sequence ID" value="GBB92454.1"/>
    <property type="molecule type" value="Genomic_DNA"/>
</dbReference>
<reference evidence="1 3" key="1">
    <citation type="submission" date="2017-11" db="EMBL/GenBank/DDBJ databases">
        <title>The genome of Rhizophagus clarus HR1 reveals common genetic basis of auxotrophy among arbuscular mycorrhizal fungi.</title>
        <authorList>
            <person name="Kobayashi Y."/>
        </authorList>
    </citation>
    <scope>NUCLEOTIDE SEQUENCE [LARGE SCALE GENOMIC DNA]</scope>
    <source>
        <strain evidence="1 3">HR1</strain>
    </source>
</reference>
<reference evidence="2" key="2">
    <citation type="submission" date="2019-10" db="EMBL/GenBank/DDBJ databases">
        <title>Conservation and host-specific expression of non-tandemly repeated heterogenous ribosome RNA gene in arbuscular mycorrhizal fungi.</title>
        <authorList>
            <person name="Maeda T."/>
            <person name="Kobayashi Y."/>
            <person name="Nakagawa T."/>
            <person name="Ezawa T."/>
            <person name="Yamaguchi K."/>
            <person name="Bino T."/>
            <person name="Nishimoto Y."/>
            <person name="Shigenobu S."/>
            <person name="Kawaguchi M."/>
        </authorList>
    </citation>
    <scope>NUCLEOTIDE SEQUENCE</scope>
    <source>
        <strain evidence="2">HR1</strain>
    </source>
</reference>
<dbReference type="OrthoDB" id="2309532at2759"/>
<dbReference type="Proteomes" id="UP000247702">
    <property type="component" value="Unassembled WGS sequence"/>
</dbReference>
<evidence type="ECO:0000313" key="3">
    <source>
        <dbReference type="Proteomes" id="UP000247702"/>
    </source>
</evidence>
<comment type="caution">
    <text evidence="1">The sequence shown here is derived from an EMBL/GenBank/DDBJ whole genome shotgun (WGS) entry which is preliminary data.</text>
</comment>
<name>A0A2Z6R435_9GLOM</name>
<organism evidence="1 3">
    <name type="scientific">Rhizophagus clarus</name>
    <dbReference type="NCBI Taxonomy" id="94130"/>
    <lineage>
        <taxon>Eukaryota</taxon>
        <taxon>Fungi</taxon>
        <taxon>Fungi incertae sedis</taxon>
        <taxon>Mucoromycota</taxon>
        <taxon>Glomeromycotina</taxon>
        <taxon>Glomeromycetes</taxon>
        <taxon>Glomerales</taxon>
        <taxon>Glomeraceae</taxon>
        <taxon>Rhizophagus</taxon>
    </lineage>
</organism>
<dbReference type="Proteomes" id="UP000615446">
    <property type="component" value="Unassembled WGS sequence"/>
</dbReference>
<evidence type="ECO:0000313" key="1">
    <source>
        <dbReference type="EMBL" id="GBB92454.1"/>
    </source>
</evidence>
<keyword evidence="3" id="KW-1185">Reference proteome</keyword>
<evidence type="ECO:0000313" key="2">
    <source>
        <dbReference type="EMBL" id="GES74919.1"/>
    </source>
</evidence>
<dbReference type="AlphaFoldDB" id="A0A2Z6R435"/>
<proteinExistence type="predicted"/>
<sequence>MQRNPFNFLRNQVQQYKVRKLARECNLTPLTLPQAFQDPILASRILKITKNYIDMPALVIQWNDAGFNDDATSPGNRNGVVGQDRNAIINHLIAGGATNHHDTIFVFKNGQSVGDCEDTLPNWVRHQAGIPDVVISCYRINRLTAGGLIDVEIYNNVFKR</sequence>
<gene>
    <name evidence="2" type="ORF">RCL2_000237800</name>
    <name evidence="1" type="ORF">RclHR1_20070001</name>
</gene>
<protein>
    <submittedName>
        <fullName evidence="1">Uncharacterized protein</fullName>
    </submittedName>
</protein>
<dbReference type="EMBL" id="BLAL01000013">
    <property type="protein sequence ID" value="GES74919.1"/>
    <property type="molecule type" value="Genomic_DNA"/>
</dbReference>
<accession>A0A2Z6R435</accession>